<dbReference type="RefSeq" id="WP_147025915.1">
    <property type="nucleotide sequence ID" value="NZ_BJZU01000043.1"/>
</dbReference>
<dbReference type="EMBL" id="BSPK01000111">
    <property type="protein sequence ID" value="GLS67210.1"/>
    <property type="molecule type" value="Genomic_DNA"/>
</dbReference>
<dbReference type="OrthoDB" id="7996982at2"/>
<evidence type="ECO:0000313" key="2">
    <source>
        <dbReference type="EMBL" id="GEP04271.1"/>
    </source>
</evidence>
<comment type="caution">
    <text evidence="2">The sequence shown here is derived from an EMBL/GenBank/DDBJ whole genome shotgun (WGS) entry which is preliminary data.</text>
</comment>
<reference evidence="2 4" key="3">
    <citation type="submission" date="2019-07" db="EMBL/GenBank/DDBJ databases">
        <title>Whole genome shotgun sequence of Methylobacterium oxalidis NBRC 107715.</title>
        <authorList>
            <person name="Hosoyama A."/>
            <person name="Uohara A."/>
            <person name="Ohji S."/>
            <person name="Ichikawa N."/>
        </authorList>
    </citation>
    <scope>NUCLEOTIDE SEQUENCE [LARGE SCALE GENOMIC DNA]</scope>
    <source>
        <strain evidence="2 4">NBRC 107715</strain>
    </source>
</reference>
<dbReference type="Pfam" id="PF21834">
    <property type="entry name" value="DUF6894"/>
    <property type="match status" value="1"/>
</dbReference>
<organism evidence="2 4">
    <name type="scientific">Methylobacterium oxalidis</name>
    <dbReference type="NCBI Taxonomy" id="944322"/>
    <lineage>
        <taxon>Bacteria</taxon>
        <taxon>Pseudomonadati</taxon>
        <taxon>Pseudomonadota</taxon>
        <taxon>Alphaproteobacteria</taxon>
        <taxon>Hyphomicrobiales</taxon>
        <taxon>Methylobacteriaceae</taxon>
        <taxon>Methylobacterium</taxon>
    </lineage>
</organism>
<accession>A0A512J2V3</accession>
<keyword evidence="5" id="KW-1185">Reference proteome</keyword>
<gene>
    <name evidence="3" type="ORF">GCM10007888_55930</name>
    <name evidence="2" type="ORF">MOX02_23090</name>
</gene>
<feature type="domain" description="DUF6894" evidence="1">
    <location>
        <begin position="3"/>
        <end position="72"/>
    </location>
</feature>
<dbReference type="Proteomes" id="UP001156856">
    <property type="component" value="Unassembled WGS sequence"/>
</dbReference>
<evidence type="ECO:0000313" key="4">
    <source>
        <dbReference type="Proteomes" id="UP000321960"/>
    </source>
</evidence>
<reference evidence="3" key="1">
    <citation type="journal article" date="2014" name="Int. J. Syst. Evol. Microbiol.">
        <title>Complete genome of a new Firmicutes species belonging to the dominant human colonic microbiota ('Ruminococcus bicirculans') reveals two chromosomes and a selective capacity to utilize plant glucans.</title>
        <authorList>
            <consortium name="NISC Comparative Sequencing Program"/>
            <person name="Wegmann U."/>
            <person name="Louis P."/>
            <person name="Goesmann A."/>
            <person name="Henrissat B."/>
            <person name="Duncan S.H."/>
            <person name="Flint H.J."/>
        </authorList>
    </citation>
    <scope>NUCLEOTIDE SEQUENCE</scope>
    <source>
        <strain evidence="3">NBRC 107715</strain>
    </source>
</reference>
<name>A0A512J2V3_9HYPH</name>
<proteinExistence type="predicted"/>
<dbReference type="Proteomes" id="UP000321960">
    <property type="component" value="Unassembled WGS sequence"/>
</dbReference>
<dbReference type="EMBL" id="BJZU01000043">
    <property type="protein sequence ID" value="GEP04271.1"/>
    <property type="molecule type" value="Genomic_DNA"/>
</dbReference>
<evidence type="ECO:0000313" key="3">
    <source>
        <dbReference type="EMBL" id="GLS67210.1"/>
    </source>
</evidence>
<sequence length="78" mass="8930">MTRFFFDVCSENERISDLEGSFCGNVGLAYREARQMISQMLSAPNETGFDWTAWWVEVMYPDRTTVFRVPFTMASAAG</sequence>
<protein>
    <recommendedName>
        <fullName evidence="1">DUF6894 domain-containing protein</fullName>
    </recommendedName>
</protein>
<reference evidence="3" key="4">
    <citation type="submission" date="2023-01" db="EMBL/GenBank/DDBJ databases">
        <title>Draft genome sequence of Methylobacterium oxalidis strain NBRC 107715.</title>
        <authorList>
            <person name="Sun Q."/>
            <person name="Mori K."/>
        </authorList>
    </citation>
    <scope>NUCLEOTIDE SEQUENCE</scope>
    <source>
        <strain evidence="3">NBRC 107715</strain>
    </source>
</reference>
<reference evidence="5" key="2">
    <citation type="journal article" date="2019" name="Int. J. Syst. Evol. Microbiol.">
        <title>The Global Catalogue of Microorganisms (GCM) 10K type strain sequencing project: providing services to taxonomists for standard genome sequencing and annotation.</title>
        <authorList>
            <consortium name="The Broad Institute Genomics Platform"/>
            <consortium name="The Broad Institute Genome Sequencing Center for Infectious Disease"/>
            <person name="Wu L."/>
            <person name="Ma J."/>
        </authorList>
    </citation>
    <scope>NUCLEOTIDE SEQUENCE [LARGE SCALE GENOMIC DNA]</scope>
    <source>
        <strain evidence="5">NBRC 107715</strain>
    </source>
</reference>
<evidence type="ECO:0000313" key="5">
    <source>
        <dbReference type="Proteomes" id="UP001156856"/>
    </source>
</evidence>
<dbReference type="InterPro" id="IPR054189">
    <property type="entry name" value="DUF6894"/>
</dbReference>
<evidence type="ECO:0000259" key="1">
    <source>
        <dbReference type="Pfam" id="PF21834"/>
    </source>
</evidence>
<dbReference type="AlphaFoldDB" id="A0A512J2V3"/>